<name>A0A975DJN3_9GAMM</name>
<dbReference type="Proteomes" id="UP000664904">
    <property type="component" value="Chromosome"/>
</dbReference>
<proteinExistence type="predicted"/>
<accession>A0A975DJN3</accession>
<feature type="transmembrane region" description="Helical" evidence="1">
    <location>
        <begin position="54"/>
        <end position="71"/>
    </location>
</feature>
<dbReference type="RefSeq" id="WP_208843960.1">
    <property type="nucleotide sequence ID" value="NZ_CP072133.1"/>
</dbReference>
<keyword evidence="1" id="KW-0472">Membrane</keyword>
<feature type="transmembrane region" description="Helical" evidence="1">
    <location>
        <begin position="32"/>
        <end position="48"/>
    </location>
</feature>
<keyword evidence="3" id="KW-1185">Reference proteome</keyword>
<evidence type="ECO:0000313" key="3">
    <source>
        <dbReference type="Proteomes" id="UP000664904"/>
    </source>
</evidence>
<dbReference type="AlphaFoldDB" id="A0A975DJN3"/>
<reference evidence="2" key="1">
    <citation type="submission" date="2021-03" db="EMBL/GenBank/DDBJ databases">
        <title>Complete Genome of Pseudoalteromonas xiamenensis STKMTI.2, a new potential marine bacterium producing anti-Vibrio compounds.</title>
        <authorList>
            <person name="Handayani D.P."/>
            <person name="Isnansetyo A."/>
            <person name="Istiqomah I."/>
            <person name="Jumina J."/>
        </authorList>
    </citation>
    <scope>NUCLEOTIDE SEQUENCE</scope>
    <source>
        <strain evidence="2">STKMTI.2</strain>
    </source>
</reference>
<organism evidence="2 3">
    <name type="scientific">Pseudoalteromonas xiamenensis</name>
    <dbReference type="NCBI Taxonomy" id="882626"/>
    <lineage>
        <taxon>Bacteria</taxon>
        <taxon>Pseudomonadati</taxon>
        <taxon>Pseudomonadota</taxon>
        <taxon>Gammaproteobacteria</taxon>
        <taxon>Alteromonadales</taxon>
        <taxon>Pseudoalteromonadaceae</taxon>
        <taxon>Pseudoalteromonas</taxon>
    </lineage>
</organism>
<keyword evidence="1" id="KW-1133">Transmembrane helix</keyword>
<evidence type="ECO:0000313" key="2">
    <source>
        <dbReference type="EMBL" id="QTH72335.1"/>
    </source>
</evidence>
<evidence type="ECO:0000256" key="1">
    <source>
        <dbReference type="SAM" id="Phobius"/>
    </source>
</evidence>
<sequence length="155" mass="17953">MQFSYQYTLDKAFYRECFQQCAPYSAANKPKYLLLISLVALGLFSIYGLNNHYLGNFMILLAVLECIAYYFKEAWWVQRQLWSRAGGSKVEVNVTNKGIETKNRGNTMSWTWGEFLQIHRTEKGIVLVSNKGNHYLSDAHMPDGLLEQILQKVKK</sequence>
<dbReference type="EMBL" id="CP072133">
    <property type="protein sequence ID" value="QTH72335.1"/>
    <property type="molecule type" value="Genomic_DNA"/>
</dbReference>
<dbReference type="KEGG" id="pxi:J5O05_05630"/>
<protein>
    <submittedName>
        <fullName evidence="2">YcxB family protein</fullName>
    </submittedName>
</protein>
<gene>
    <name evidence="2" type="ORF">J5O05_05630</name>
</gene>
<keyword evidence="1" id="KW-0812">Transmembrane</keyword>